<dbReference type="EMBL" id="BKAJ01000003">
    <property type="protein sequence ID" value="GEP52926.1"/>
    <property type="molecule type" value="Genomic_DNA"/>
</dbReference>
<name>A0A512N1Q9_9HYPH</name>
<feature type="domain" description="Periplasmic binding protein" evidence="5">
    <location>
        <begin position="29"/>
        <end position="286"/>
    </location>
</feature>
<dbReference type="PANTHER" id="PTHR30036:SF1">
    <property type="entry name" value="D-XYLOSE-BINDING PERIPLASMIC PROTEIN"/>
    <property type="match status" value="1"/>
</dbReference>
<dbReference type="RefSeq" id="WP_147145054.1">
    <property type="nucleotide sequence ID" value="NZ_BKAJ01000003.1"/>
</dbReference>
<dbReference type="OrthoDB" id="9773673at2"/>
<protein>
    <submittedName>
        <fullName evidence="6">D-xylose ABC transporter substrate-binding protein</fullName>
    </submittedName>
</protein>
<evidence type="ECO:0000313" key="6">
    <source>
        <dbReference type="EMBL" id="GEP52926.1"/>
    </source>
</evidence>
<evidence type="ECO:0000259" key="5">
    <source>
        <dbReference type="Pfam" id="PF13407"/>
    </source>
</evidence>
<evidence type="ECO:0000313" key="7">
    <source>
        <dbReference type="Proteomes" id="UP000321058"/>
    </source>
</evidence>
<dbReference type="InterPro" id="IPR050555">
    <property type="entry name" value="Bact_Solute-Bind_Prot2"/>
</dbReference>
<keyword evidence="3 4" id="KW-0732">Signal</keyword>
<evidence type="ECO:0000256" key="1">
    <source>
        <dbReference type="ARBA" id="ARBA00004418"/>
    </source>
</evidence>
<reference evidence="6 7" key="1">
    <citation type="submission" date="2019-07" db="EMBL/GenBank/DDBJ databases">
        <title>Whole genome shotgun sequence of Reyranella soli NBRC 108950.</title>
        <authorList>
            <person name="Hosoyama A."/>
            <person name="Uohara A."/>
            <person name="Ohji S."/>
            <person name="Ichikawa N."/>
        </authorList>
    </citation>
    <scope>NUCLEOTIDE SEQUENCE [LARGE SCALE GENOMIC DNA]</scope>
    <source>
        <strain evidence="6 7">NBRC 108950</strain>
    </source>
</reference>
<dbReference type="Pfam" id="PF13407">
    <property type="entry name" value="Peripla_BP_4"/>
    <property type="match status" value="1"/>
</dbReference>
<dbReference type="GO" id="GO:0015753">
    <property type="term" value="P:D-xylose transmembrane transport"/>
    <property type="evidence" value="ECO:0007669"/>
    <property type="project" value="InterPro"/>
</dbReference>
<dbReference type="NCBIfam" id="TIGR02634">
    <property type="entry name" value="xylF"/>
    <property type="match status" value="1"/>
</dbReference>
<dbReference type="InterPro" id="IPR028082">
    <property type="entry name" value="Peripla_BP_I"/>
</dbReference>
<dbReference type="Proteomes" id="UP000321058">
    <property type="component" value="Unassembled WGS sequence"/>
</dbReference>
<evidence type="ECO:0000256" key="2">
    <source>
        <dbReference type="ARBA" id="ARBA00007639"/>
    </source>
</evidence>
<comment type="caution">
    <text evidence="6">The sequence shown here is derived from an EMBL/GenBank/DDBJ whole genome shotgun (WGS) entry which is preliminary data.</text>
</comment>
<dbReference type="InterPro" id="IPR013456">
    <property type="entry name" value="XylF"/>
</dbReference>
<accession>A0A512N1Q9</accession>
<comment type="subcellular location">
    <subcellularLocation>
        <location evidence="1">Periplasm</location>
    </subcellularLocation>
</comment>
<sequence>MARMSFAALIGAAVLAGIAVSSSAGAQVIGVSWSNFQEERWKTDEAAIKAAVAAGGGTYVSADAQSNAAKQITDIEALIARGAKALIVLAQDANAIRPAIEKALNEGIPVIGYDRLIEMKDVLYITFDNKEVGRIQAREVFKVKPDGNYVFIKGSSADPNADFLFSGQMEVLGDALKGGKIKNVGEAYTDGWLPANAQRNMEQFLTANRNKVDAVVASNDGTAGGAVAALAAQGMAGSVPVSGQDGDHAALNRVALGTQTVSVWKDSRLLGRTAGEQAITLAKGTKLGALKDTKTWADGPRKVAMTSILLTPVPITKDNLDVIIQAGWVPKDVVCRGVKAGTTKVCN</sequence>
<keyword evidence="7" id="KW-1185">Reference proteome</keyword>
<feature type="signal peptide" evidence="4">
    <location>
        <begin position="1"/>
        <end position="26"/>
    </location>
</feature>
<feature type="chain" id="PRO_5021843857" evidence="4">
    <location>
        <begin position="27"/>
        <end position="347"/>
    </location>
</feature>
<organism evidence="6 7">
    <name type="scientific">Reyranella soli</name>
    <dbReference type="NCBI Taxonomy" id="1230389"/>
    <lineage>
        <taxon>Bacteria</taxon>
        <taxon>Pseudomonadati</taxon>
        <taxon>Pseudomonadota</taxon>
        <taxon>Alphaproteobacteria</taxon>
        <taxon>Hyphomicrobiales</taxon>
        <taxon>Reyranellaceae</taxon>
        <taxon>Reyranella</taxon>
    </lineage>
</organism>
<dbReference type="CDD" id="cd19993">
    <property type="entry name" value="PBP1_ABC_xylose_binding-like"/>
    <property type="match status" value="1"/>
</dbReference>
<dbReference type="InterPro" id="IPR025997">
    <property type="entry name" value="SBP_2_dom"/>
</dbReference>
<dbReference type="SUPFAM" id="SSF53822">
    <property type="entry name" value="Periplasmic binding protein-like I"/>
    <property type="match status" value="1"/>
</dbReference>
<comment type="similarity">
    <text evidence="2">Belongs to the bacterial solute-binding protein 2 family.</text>
</comment>
<evidence type="ECO:0000256" key="3">
    <source>
        <dbReference type="ARBA" id="ARBA00022729"/>
    </source>
</evidence>
<dbReference type="GO" id="GO:0048029">
    <property type="term" value="F:monosaccharide binding"/>
    <property type="evidence" value="ECO:0007669"/>
    <property type="project" value="InterPro"/>
</dbReference>
<dbReference type="Gene3D" id="3.40.50.2300">
    <property type="match status" value="2"/>
</dbReference>
<dbReference type="PANTHER" id="PTHR30036">
    <property type="entry name" value="D-XYLOSE-BINDING PERIPLASMIC PROTEIN"/>
    <property type="match status" value="1"/>
</dbReference>
<gene>
    <name evidence="6" type="primary">xylF</name>
    <name evidence="6" type="ORF">RSO01_00920</name>
</gene>
<evidence type="ECO:0000256" key="4">
    <source>
        <dbReference type="SAM" id="SignalP"/>
    </source>
</evidence>
<dbReference type="AlphaFoldDB" id="A0A512N1Q9"/>
<proteinExistence type="inferred from homology"/>
<dbReference type="GO" id="GO:0030288">
    <property type="term" value="C:outer membrane-bounded periplasmic space"/>
    <property type="evidence" value="ECO:0007669"/>
    <property type="project" value="TreeGrafter"/>
</dbReference>